<dbReference type="EMBL" id="JAHBFI010000005">
    <property type="protein sequence ID" value="MBZ5962046.1"/>
    <property type="molecule type" value="Genomic_DNA"/>
</dbReference>
<dbReference type="PIRSF" id="PIRSF032285">
    <property type="entry name" value="UCP032285"/>
    <property type="match status" value="1"/>
</dbReference>
<proteinExistence type="predicted"/>
<dbReference type="Pfam" id="PF08877">
    <property type="entry name" value="MepB-like"/>
    <property type="match status" value="1"/>
</dbReference>
<comment type="caution">
    <text evidence="1">The sequence shown here is derived from an EMBL/GenBank/DDBJ whole genome shotgun (WGS) entry which is preliminary data.</text>
</comment>
<organism evidence="1 2">
    <name type="scientific">Leuconostoc gasicomitatum</name>
    <dbReference type="NCBI Taxonomy" id="115778"/>
    <lineage>
        <taxon>Bacteria</taxon>
        <taxon>Bacillati</taxon>
        <taxon>Bacillota</taxon>
        <taxon>Bacilli</taxon>
        <taxon>Lactobacillales</taxon>
        <taxon>Lactobacillaceae</taxon>
        <taxon>Leuconostoc</taxon>
        <taxon>Leuconostoc gelidum group</taxon>
    </lineage>
</organism>
<dbReference type="InterPro" id="IPR011235">
    <property type="entry name" value="MepB-like"/>
</dbReference>
<dbReference type="InterPro" id="IPR038231">
    <property type="entry name" value="MepB-like_sf"/>
</dbReference>
<dbReference type="RefSeq" id="WP_014947577.1">
    <property type="nucleotide sequence ID" value="NZ_CBCPIF010000001.1"/>
</dbReference>
<dbReference type="GeneID" id="61037499"/>
<evidence type="ECO:0000313" key="1">
    <source>
        <dbReference type="EMBL" id="MBZ5962046.1"/>
    </source>
</evidence>
<sequence>MNQSLELIKRGVTTELAYNIEQMSEESQNVLYEGFRFRLKNKTFRSRLAKKTPTKKGYFVAFWEKDNHAKNKPFDYESSPDFLIINVIDFKNQGQFIFPKALLAQKKILLSLNSKGKMAIRVYPEWVKELNKTAFQTQQWQLHYFIDLSKDLIDVSKLKQLYTI</sequence>
<reference evidence="1" key="1">
    <citation type="submission" date="2021-05" db="EMBL/GenBank/DDBJ databases">
        <title>Pangenome of Leuconostoc gelidum warrants species status for Leuconostoc gelidum subsp. gasicomitatum.</title>
        <authorList>
            <person name="Johansson P."/>
            <person name="Sade E."/>
            <person name="Hultman J."/>
            <person name="Auvinen P."/>
            <person name="Bjorkroth J."/>
        </authorList>
    </citation>
    <scope>NUCLEOTIDE SEQUENCE</scope>
    <source>
        <strain evidence="1">A.21.4</strain>
    </source>
</reference>
<accession>A0A9Q3SXT7</accession>
<name>A0A9Q3SXT7_9LACO</name>
<gene>
    <name evidence="1" type="ORF">KIJ12_02545</name>
</gene>
<evidence type="ECO:0000313" key="2">
    <source>
        <dbReference type="Proteomes" id="UP000752647"/>
    </source>
</evidence>
<dbReference type="Gene3D" id="3.40.1350.140">
    <property type="entry name" value="MepB-like"/>
    <property type="match status" value="1"/>
</dbReference>
<dbReference type="AlphaFoldDB" id="A0A9Q3SXT7"/>
<dbReference type="Proteomes" id="UP000752647">
    <property type="component" value="Unassembled WGS sequence"/>
</dbReference>
<protein>
    <submittedName>
        <fullName evidence="1">MepB family protein</fullName>
    </submittedName>
</protein>